<sequence length="62" mass="6506">MECSTRPRYTSREETRDTAAQPRTRPASPATIRCSGNRTPSNASQVGGSLSNVASPVAMPAA</sequence>
<evidence type="ECO:0000313" key="3">
    <source>
        <dbReference type="Proteomes" id="UP001226389"/>
    </source>
</evidence>
<comment type="caution">
    <text evidence="2">The sequence shown here is derived from an EMBL/GenBank/DDBJ whole genome shotgun (WGS) entry which is preliminary data.</text>
</comment>
<organism evidence="2 3">
    <name type="scientific">Pseudarthrobacter defluvii</name>
    <dbReference type="NCBI Taxonomy" id="410837"/>
    <lineage>
        <taxon>Bacteria</taxon>
        <taxon>Bacillati</taxon>
        <taxon>Actinomycetota</taxon>
        <taxon>Actinomycetes</taxon>
        <taxon>Micrococcales</taxon>
        <taxon>Micrococcaceae</taxon>
        <taxon>Pseudarthrobacter</taxon>
    </lineage>
</organism>
<evidence type="ECO:0000313" key="2">
    <source>
        <dbReference type="EMBL" id="MDQ0118129.1"/>
    </source>
</evidence>
<gene>
    <name evidence="2" type="ORF">J2T22_001306</name>
</gene>
<reference evidence="2 3" key="1">
    <citation type="submission" date="2023-07" db="EMBL/GenBank/DDBJ databases">
        <title>Sorghum-associated microbial communities from plants grown in Nebraska, USA.</title>
        <authorList>
            <person name="Schachtman D."/>
        </authorList>
    </citation>
    <scope>NUCLEOTIDE SEQUENCE [LARGE SCALE GENOMIC DNA]</scope>
    <source>
        <strain evidence="2 3">DS994</strain>
    </source>
</reference>
<evidence type="ECO:0000256" key="1">
    <source>
        <dbReference type="SAM" id="MobiDB-lite"/>
    </source>
</evidence>
<name>A0ABT9UES7_9MICC</name>
<protein>
    <submittedName>
        <fullName evidence="2">Uncharacterized protein</fullName>
    </submittedName>
</protein>
<feature type="region of interest" description="Disordered" evidence="1">
    <location>
        <begin position="1"/>
        <end position="62"/>
    </location>
</feature>
<proteinExistence type="predicted"/>
<dbReference type="EMBL" id="JAUSSY010000004">
    <property type="protein sequence ID" value="MDQ0118129.1"/>
    <property type="molecule type" value="Genomic_DNA"/>
</dbReference>
<keyword evidence="3" id="KW-1185">Reference proteome</keyword>
<feature type="compositionally biased region" description="Polar residues" evidence="1">
    <location>
        <begin position="34"/>
        <end position="54"/>
    </location>
</feature>
<dbReference type="Proteomes" id="UP001226389">
    <property type="component" value="Unassembled WGS sequence"/>
</dbReference>
<accession>A0ABT9UES7</accession>